<organism evidence="1 2">
    <name type="scientific">Methyloceanibacter methanicus</name>
    <dbReference type="NCBI Taxonomy" id="1774968"/>
    <lineage>
        <taxon>Bacteria</taxon>
        <taxon>Pseudomonadati</taxon>
        <taxon>Pseudomonadota</taxon>
        <taxon>Alphaproteobacteria</taxon>
        <taxon>Hyphomicrobiales</taxon>
        <taxon>Hyphomicrobiaceae</taxon>
        <taxon>Methyloceanibacter</taxon>
    </lineage>
</organism>
<protein>
    <submittedName>
        <fullName evidence="1">Uncharacterized protein</fullName>
    </submittedName>
</protein>
<keyword evidence="2" id="KW-1185">Reference proteome</keyword>
<dbReference type="EMBL" id="LPWG01000001">
    <property type="protein sequence ID" value="ODS01316.1"/>
    <property type="molecule type" value="Genomic_DNA"/>
</dbReference>
<proteinExistence type="predicted"/>
<sequence>MQPGVEGDARLGSAGEVAHRDVGWIVIVLGPRGPGRVASLRDHVLRQGFVEGVDLQSPAPLVAIMFEHVLCFRASPFQEMGEQFLEHRNFKGGDAGIVDQVGLP</sequence>
<comment type="caution">
    <text evidence="1">The sequence shown here is derived from an EMBL/GenBank/DDBJ whole genome shotgun (WGS) entry which is preliminary data.</text>
</comment>
<name>A0A1E3W6C1_9HYPH</name>
<dbReference type="Proteomes" id="UP000094501">
    <property type="component" value="Unassembled WGS sequence"/>
</dbReference>
<dbReference type="STRING" id="1774968.AUC68_00115"/>
<reference evidence="1 2" key="1">
    <citation type="journal article" date="2016" name="Environ. Microbiol.">
        <title>New Methyloceanibacter diversity from North Sea sediments includes methanotroph containing solely the soluble methane monooxygenase.</title>
        <authorList>
            <person name="Vekeman B."/>
            <person name="Kerckhof F.M."/>
            <person name="Cremers G."/>
            <person name="de Vos P."/>
            <person name="Vandamme P."/>
            <person name="Boon N."/>
            <person name="Op den Camp H.J."/>
            <person name="Heylen K."/>
        </authorList>
    </citation>
    <scope>NUCLEOTIDE SEQUENCE [LARGE SCALE GENOMIC DNA]</scope>
    <source>
        <strain evidence="1 2">R-67174</strain>
    </source>
</reference>
<accession>A0A1E3W6C1</accession>
<dbReference type="AlphaFoldDB" id="A0A1E3W6C1"/>
<gene>
    <name evidence="1" type="ORF">AUC68_00115</name>
</gene>
<evidence type="ECO:0000313" key="1">
    <source>
        <dbReference type="EMBL" id="ODS01316.1"/>
    </source>
</evidence>
<evidence type="ECO:0000313" key="2">
    <source>
        <dbReference type="Proteomes" id="UP000094501"/>
    </source>
</evidence>